<dbReference type="Proteomes" id="UP001062846">
    <property type="component" value="Chromosome 4"/>
</dbReference>
<sequence>MYWLLVDVSALLVTQVATYTRPPIGLRTAVLKTMKRPVPWNDQVDVILSDESSSSDSEADGSDNKQANKDVTIDEPAEQESSQGVVIRRAEMYQDYMKQVPIPTQRGSVIPFTSWIGLSKSIKQLYGQPLHYLTNILVKQWDQMRIGSENEDIPLDTLVHPCKAEATIWLVEEIHRLTTSHHHLAKLWLSDPRPHAFIDPIFPKL</sequence>
<reference evidence="1" key="1">
    <citation type="submission" date="2022-02" db="EMBL/GenBank/DDBJ databases">
        <title>Plant Genome Project.</title>
        <authorList>
            <person name="Zhang R.-G."/>
        </authorList>
    </citation>
    <scope>NUCLEOTIDE SEQUENCE</scope>
    <source>
        <strain evidence="1">AT1</strain>
    </source>
</reference>
<comment type="caution">
    <text evidence="1">The sequence shown here is derived from an EMBL/GenBank/DDBJ whole genome shotgun (WGS) entry which is preliminary data.</text>
</comment>
<organism evidence="1 2">
    <name type="scientific">Rhododendron molle</name>
    <name type="common">Chinese azalea</name>
    <name type="synonym">Azalea mollis</name>
    <dbReference type="NCBI Taxonomy" id="49168"/>
    <lineage>
        <taxon>Eukaryota</taxon>
        <taxon>Viridiplantae</taxon>
        <taxon>Streptophyta</taxon>
        <taxon>Embryophyta</taxon>
        <taxon>Tracheophyta</taxon>
        <taxon>Spermatophyta</taxon>
        <taxon>Magnoliopsida</taxon>
        <taxon>eudicotyledons</taxon>
        <taxon>Gunneridae</taxon>
        <taxon>Pentapetalae</taxon>
        <taxon>asterids</taxon>
        <taxon>Ericales</taxon>
        <taxon>Ericaceae</taxon>
        <taxon>Ericoideae</taxon>
        <taxon>Rhodoreae</taxon>
        <taxon>Rhododendron</taxon>
    </lineage>
</organism>
<keyword evidence="2" id="KW-1185">Reference proteome</keyword>
<protein>
    <submittedName>
        <fullName evidence="1">Uncharacterized protein</fullName>
    </submittedName>
</protein>
<dbReference type="EMBL" id="CM046391">
    <property type="protein sequence ID" value="KAI8561281.1"/>
    <property type="molecule type" value="Genomic_DNA"/>
</dbReference>
<name>A0ACC0P6V6_RHOML</name>
<evidence type="ECO:0000313" key="1">
    <source>
        <dbReference type="EMBL" id="KAI8561281.1"/>
    </source>
</evidence>
<evidence type="ECO:0000313" key="2">
    <source>
        <dbReference type="Proteomes" id="UP001062846"/>
    </source>
</evidence>
<accession>A0ACC0P6V6</accession>
<proteinExistence type="predicted"/>
<gene>
    <name evidence="1" type="ORF">RHMOL_Rhmol04G0326600</name>
</gene>